<reference evidence="1" key="1">
    <citation type="submission" date="2016-08" db="EMBL/GenBank/DDBJ databases">
        <title>Sequencing, Assembly and Comparative Genomics of S. aureofaciens ATCC 10762.</title>
        <authorList>
            <person name="Gradnigo J.S."/>
            <person name="Johnson N."/>
            <person name="Somerville G.A."/>
        </authorList>
    </citation>
    <scope>NUCLEOTIDE SEQUENCE [LARGE SCALE GENOMIC DNA]</scope>
    <source>
        <strain evidence="1">ATCC 10762</strain>
    </source>
</reference>
<dbReference type="KEGG" id="kau:B6264_29820"/>
<evidence type="ECO:0000313" key="2">
    <source>
        <dbReference type="Proteomes" id="UP000037395"/>
    </source>
</evidence>
<comment type="caution">
    <text evidence="1">The sequence shown here is derived from an EMBL/GenBank/DDBJ whole genome shotgun (WGS) entry which is preliminary data.</text>
</comment>
<dbReference type="EMBL" id="JPRF03000021">
    <property type="protein sequence ID" value="OEV37394.1"/>
    <property type="molecule type" value="Genomic_DNA"/>
</dbReference>
<gene>
    <name evidence="1" type="ORF">HS99_0006345</name>
</gene>
<proteinExistence type="predicted"/>
<dbReference type="Proteomes" id="UP000037395">
    <property type="component" value="Unassembled WGS sequence"/>
</dbReference>
<accession>A0A1E7N9S2</accession>
<keyword evidence="2" id="KW-1185">Reference proteome</keyword>
<sequence>MVVDALPLGEGVSGGGVGALVAGVGVPVGAAFLELGLFQGLLDVLQGHSGGPAADPAEEVAEQSVLLAVGLVLLLGQVSGGWVLGEGGVQRRAGLPRLGVHHRLRRAARADAVDDRALRQGHPAVQAVDVALRPTPGQARAVVEGTDAVVAAPAQPHRPAHQRGVEDRAAQVPVGGPGPAAARGQLQLGRGGGVWIGAGGVGRRVAYTAGAGLDGVPTVGSGARAGPGGCP</sequence>
<protein>
    <submittedName>
        <fullName evidence="1">Uncharacterized protein</fullName>
    </submittedName>
</protein>
<evidence type="ECO:0000313" key="1">
    <source>
        <dbReference type="EMBL" id="OEV37394.1"/>
    </source>
</evidence>
<name>A0A1E7N9S2_KITAU</name>
<organism evidence="1 2">
    <name type="scientific">Kitasatospora aureofaciens</name>
    <name type="common">Streptomyces aureofaciens</name>
    <dbReference type="NCBI Taxonomy" id="1894"/>
    <lineage>
        <taxon>Bacteria</taxon>
        <taxon>Bacillati</taxon>
        <taxon>Actinomycetota</taxon>
        <taxon>Actinomycetes</taxon>
        <taxon>Kitasatosporales</taxon>
        <taxon>Streptomycetaceae</taxon>
        <taxon>Kitasatospora</taxon>
    </lineage>
</organism>
<dbReference type="AlphaFoldDB" id="A0A1E7N9S2"/>